<dbReference type="SUPFAM" id="SSF56672">
    <property type="entry name" value="DNA/RNA polymerases"/>
    <property type="match status" value="1"/>
</dbReference>
<dbReference type="Gene3D" id="1.10.340.70">
    <property type="match status" value="1"/>
</dbReference>
<dbReference type="GO" id="GO:0015074">
    <property type="term" value="P:DNA integration"/>
    <property type="evidence" value="ECO:0007669"/>
    <property type="project" value="InterPro"/>
</dbReference>
<dbReference type="PANTHER" id="PTHR48475">
    <property type="entry name" value="RIBONUCLEASE H"/>
    <property type="match status" value="1"/>
</dbReference>
<dbReference type="InterPro" id="IPR041588">
    <property type="entry name" value="Integrase_H2C2"/>
</dbReference>
<dbReference type="PROSITE" id="PS50994">
    <property type="entry name" value="INTEGRASE"/>
    <property type="match status" value="1"/>
</dbReference>
<dbReference type="InterPro" id="IPR041577">
    <property type="entry name" value="RT_RNaseH_2"/>
</dbReference>
<dbReference type="Gene3D" id="3.10.20.370">
    <property type="match status" value="1"/>
</dbReference>
<dbReference type="InterPro" id="IPR012337">
    <property type="entry name" value="RNaseH-like_sf"/>
</dbReference>
<evidence type="ECO:0000256" key="1">
    <source>
        <dbReference type="SAM" id="MobiDB-lite"/>
    </source>
</evidence>
<sequence>MGSHVALVKGNRQMGFQVARENRLLGECGSVARENRLGRRPQTQPKQSSPQPTTQPSHFFFSSPHLPTPALLSPVTRTHLQQPDRPPAAPSAPEAEEKRKPSAHRGATSSSSTTEATASNPPSSSKASHRCSFSPAASFPLCNRRPPTAAAPPHGPDLLTTEETSPPQLLPVPRKHFFLFHTEVTRVITTGRKVKRGRGRSSSPMFLVSSRGDVLVDNAARSSTYSFMDGFSGYNQIKMALEDKAKTTFVTPWGTYCYKVMPFGLKNAGATYQRAMVTLFHDMMHKEIEVYVDDMIAKSKKEQDHVEVLRKLFERLRKYELRLNPAKCSFGVKSGKLLGFVVSDRGIEVDPDKVRAIQAMSSPKTEKEVRGFLGRLNYIARFIAQLTTTCEPIFRLLRKKNPGTWNEECEEAFNKIKHYLQNPPLLVPPVSGKPLILYLTVTEVAMGCVLGQHDETGRKERAIYYLSKKFTECESRYTEIERLCCALVWAAKRLRHYMLYYTTWLISKVDPLRKAVKGSAIADHLADNAVEDYEPLDFDFPDEDILSIEKEEEKTDWWTMFFDGVVNVYGNGAGAVKGEWQTKEEKLRPYQEYLSMLAKEFEEIRFTHLGREGNHFADALATLAAMTTIDLKCKVQLVHIDIRNDPAHCCLVEGEIDGQPWYYDIKNLVRNQEYPVGASKTDKKTLRRLAIDFYLDGEILYKRSFDGTLLRCLDEADARRALREVHEGICSTHASGHMIARKIQRAGYFWMTLEKDCIDYVRKCHKCQIYSDKVNMPPAPLFNLTSPWPFAMWGIDVIGPVNPKASNGHRFILVAIDYFTKWVEAGSFAHVTQKVVKKFIEIDLICRYGPPEKIITDNAQNFNGKMIIELCTKWKIKHSNSSPYRPKMNGAVEAANKNVKKIIQKMVVTYRDWHEMLPFALHAYRTAVRTSTGTTPYSLVYGMEAVMPLEVEIPSLRVLIDSELEEAEWAKVRHEQLNLVSEKRMAAICHHQLYQKRMAKAYDKKVRPRLFQEGDLVLKKILSLPGDDQSKWAPNYEGPYVVTKAFSGGALKLARMDGEDLARPVNSDSGIARWDSKLIKGDRQKGSRVSLFGGRQMGPRISYWLKRNHQMGFQGIARWDSKLIKEDRQKGSRVSLFGGRQMGPRIARWGSKLIKGDRQKGSRVSLFEGIARWGSKLIKGDRQKGSRISIVVKGGRQRGPHIFFMESPDGIPMFEAEEDCCKERVSSRSSFEQISFRSSDWVIFIKLTTPLLRKHYKEGASVRPRTKAKNAAKYGGRGPKLAGTQLKETQDN</sequence>
<dbReference type="InterPro" id="IPR001584">
    <property type="entry name" value="Integrase_cat-core"/>
</dbReference>
<gene>
    <name evidence="4" type="ORF">NC653_030666</name>
</gene>
<dbReference type="CDD" id="cd01647">
    <property type="entry name" value="RT_LTR"/>
    <property type="match status" value="1"/>
</dbReference>
<evidence type="ECO:0000313" key="4">
    <source>
        <dbReference type="EMBL" id="KAJ6974615.1"/>
    </source>
</evidence>
<feature type="region of interest" description="Disordered" evidence="1">
    <location>
        <begin position="30"/>
        <end position="167"/>
    </location>
</feature>
<organism evidence="4 5">
    <name type="scientific">Populus alba x Populus x berolinensis</name>
    <dbReference type="NCBI Taxonomy" id="444605"/>
    <lineage>
        <taxon>Eukaryota</taxon>
        <taxon>Viridiplantae</taxon>
        <taxon>Streptophyta</taxon>
        <taxon>Embryophyta</taxon>
        <taxon>Tracheophyta</taxon>
        <taxon>Spermatophyta</taxon>
        <taxon>Magnoliopsida</taxon>
        <taxon>eudicotyledons</taxon>
        <taxon>Gunneridae</taxon>
        <taxon>Pentapetalae</taxon>
        <taxon>rosids</taxon>
        <taxon>fabids</taxon>
        <taxon>Malpighiales</taxon>
        <taxon>Salicaceae</taxon>
        <taxon>Saliceae</taxon>
        <taxon>Populus</taxon>
    </lineage>
</organism>
<evidence type="ECO:0000313" key="5">
    <source>
        <dbReference type="Proteomes" id="UP001164929"/>
    </source>
</evidence>
<feature type="domain" description="Integrase catalytic" evidence="3">
    <location>
        <begin position="785"/>
        <end position="944"/>
    </location>
</feature>
<dbReference type="EMBL" id="JAQIZT010000013">
    <property type="protein sequence ID" value="KAJ6974615.1"/>
    <property type="molecule type" value="Genomic_DNA"/>
</dbReference>
<dbReference type="PROSITE" id="PS50878">
    <property type="entry name" value="RT_POL"/>
    <property type="match status" value="1"/>
</dbReference>
<dbReference type="Gene3D" id="3.30.420.10">
    <property type="entry name" value="Ribonuclease H-like superfamily/Ribonuclease H"/>
    <property type="match status" value="2"/>
</dbReference>
<dbReference type="Pfam" id="PF00665">
    <property type="entry name" value="rve"/>
    <property type="match status" value="1"/>
</dbReference>
<keyword evidence="5" id="KW-1185">Reference proteome</keyword>
<dbReference type="InterPro" id="IPR036397">
    <property type="entry name" value="RNaseH_sf"/>
</dbReference>
<dbReference type="FunFam" id="3.30.70.270:FF:000063">
    <property type="entry name" value="Zinc knuckle domaincontaining protein"/>
    <property type="match status" value="1"/>
</dbReference>
<dbReference type="InterPro" id="IPR002156">
    <property type="entry name" value="RNaseH_domain"/>
</dbReference>
<dbReference type="InterPro" id="IPR043502">
    <property type="entry name" value="DNA/RNA_pol_sf"/>
</dbReference>
<feature type="domain" description="Reverse transcriptase" evidence="2">
    <location>
        <begin position="153"/>
        <end position="342"/>
    </location>
</feature>
<dbReference type="Gene3D" id="3.30.70.270">
    <property type="match status" value="2"/>
</dbReference>
<name>A0AAD6Q1Q5_9ROSI</name>
<dbReference type="InterPro" id="IPR043128">
    <property type="entry name" value="Rev_trsase/Diguanyl_cyclase"/>
</dbReference>
<dbReference type="Pfam" id="PF00078">
    <property type="entry name" value="RVT_1"/>
    <property type="match status" value="1"/>
</dbReference>
<proteinExistence type="predicted"/>
<feature type="compositionally biased region" description="Low complexity" evidence="1">
    <location>
        <begin position="107"/>
        <end position="125"/>
    </location>
</feature>
<evidence type="ECO:0000259" key="3">
    <source>
        <dbReference type="PROSITE" id="PS50994"/>
    </source>
</evidence>
<protein>
    <submittedName>
        <fullName evidence="4">Uncharacterized protein</fullName>
    </submittedName>
</protein>
<reference evidence="4" key="1">
    <citation type="journal article" date="2023" name="Mol. Ecol. Resour.">
        <title>Chromosome-level genome assembly of a triploid poplar Populus alba 'Berolinensis'.</title>
        <authorList>
            <person name="Chen S."/>
            <person name="Yu Y."/>
            <person name="Wang X."/>
            <person name="Wang S."/>
            <person name="Zhang T."/>
            <person name="Zhou Y."/>
            <person name="He R."/>
            <person name="Meng N."/>
            <person name="Wang Y."/>
            <person name="Liu W."/>
            <person name="Liu Z."/>
            <person name="Liu J."/>
            <person name="Guo Q."/>
            <person name="Huang H."/>
            <person name="Sederoff R.R."/>
            <person name="Wang G."/>
            <person name="Qu G."/>
            <person name="Chen S."/>
        </authorList>
    </citation>
    <scope>NUCLEOTIDE SEQUENCE</scope>
    <source>
        <strain evidence="4">SC-2020</strain>
    </source>
</reference>
<comment type="caution">
    <text evidence="4">The sequence shown here is derived from an EMBL/GenBank/DDBJ whole genome shotgun (WGS) entry which is preliminary data.</text>
</comment>
<dbReference type="Pfam" id="PF17921">
    <property type="entry name" value="Integrase_H2C2"/>
    <property type="match status" value="1"/>
</dbReference>
<dbReference type="Pfam" id="PF13456">
    <property type="entry name" value="RVT_3"/>
    <property type="match status" value="1"/>
</dbReference>
<dbReference type="GO" id="GO:0003676">
    <property type="term" value="F:nucleic acid binding"/>
    <property type="evidence" value="ECO:0007669"/>
    <property type="project" value="InterPro"/>
</dbReference>
<dbReference type="Proteomes" id="UP001164929">
    <property type="component" value="Chromosome 13"/>
</dbReference>
<dbReference type="Gene3D" id="3.10.10.10">
    <property type="entry name" value="HIV Type 1 Reverse Transcriptase, subunit A, domain 1"/>
    <property type="match status" value="1"/>
</dbReference>
<feature type="region of interest" description="Disordered" evidence="1">
    <location>
        <begin position="1258"/>
        <end position="1292"/>
    </location>
</feature>
<feature type="compositionally biased region" description="Low complexity" evidence="1">
    <location>
        <begin position="41"/>
        <end position="57"/>
    </location>
</feature>
<accession>A0AAD6Q1Q5</accession>
<dbReference type="SUPFAM" id="SSF53098">
    <property type="entry name" value="Ribonuclease H-like"/>
    <property type="match status" value="1"/>
</dbReference>
<dbReference type="Pfam" id="PF17919">
    <property type="entry name" value="RT_RNaseH_2"/>
    <property type="match status" value="1"/>
</dbReference>
<dbReference type="PANTHER" id="PTHR48475:SF1">
    <property type="entry name" value="RNASE H TYPE-1 DOMAIN-CONTAINING PROTEIN"/>
    <property type="match status" value="1"/>
</dbReference>
<evidence type="ECO:0000259" key="2">
    <source>
        <dbReference type="PROSITE" id="PS50878"/>
    </source>
</evidence>
<dbReference type="GO" id="GO:0004523">
    <property type="term" value="F:RNA-DNA hybrid ribonuclease activity"/>
    <property type="evidence" value="ECO:0007669"/>
    <property type="project" value="InterPro"/>
</dbReference>
<dbReference type="InterPro" id="IPR000477">
    <property type="entry name" value="RT_dom"/>
</dbReference>